<dbReference type="OrthoDB" id="2989868at2"/>
<protein>
    <recommendedName>
        <fullName evidence="3">DUF2197 domain-containing protein</fullName>
    </recommendedName>
</protein>
<dbReference type="Pfam" id="PF09963">
    <property type="entry name" value="DUF2197"/>
    <property type="match status" value="1"/>
</dbReference>
<evidence type="ECO:0008006" key="3">
    <source>
        <dbReference type="Google" id="ProtNLM"/>
    </source>
</evidence>
<sequence length="67" mass="8075">MRVKCFICDKIESIEDWSPLAKKLRNRPIHTYLCDECDNRIEEKTKKRIATGNFTFYKSSQRIEDDF</sequence>
<accession>A0A0C2VUA7</accession>
<evidence type="ECO:0000313" key="2">
    <source>
        <dbReference type="Proteomes" id="UP000031972"/>
    </source>
</evidence>
<keyword evidence="2" id="KW-1185">Reference proteome</keyword>
<evidence type="ECO:0000313" key="1">
    <source>
        <dbReference type="EMBL" id="KIL47578.1"/>
    </source>
</evidence>
<dbReference type="EMBL" id="JXRR01000014">
    <property type="protein sequence ID" value="KIL47578.1"/>
    <property type="molecule type" value="Genomic_DNA"/>
</dbReference>
<reference evidence="1 2" key="1">
    <citation type="submission" date="2015-01" db="EMBL/GenBank/DDBJ databases">
        <title>Jeotgalibacillus campisalis genome sequencing.</title>
        <authorList>
            <person name="Goh K.M."/>
            <person name="Chan K.-G."/>
            <person name="Yaakop A.S."/>
            <person name="Ee R."/>
            <person name="Gan H.M."/>
            <person name="Chan C.S."/>
        </authorList>
    </citation>
    <scope>NUCLEOTIDE SEQUENCE [LARGE SCALE GENOMIC DNA]</scope>
    <source>
        <strain evidence="1 2">SF-57</strain>
    </source>
</reference>
<gene>
    <name evidence="1" type="ORF">KR50_17450</name>
</gene>
<organism evidence="1 2">
    <name type="scientific">Jeotgalibacillus campisalis</name>
    <dbReference type="NCBI Taxonomy" id="220754"/>
    <lineage>
        <taxon>Bacteria</taxon>
        <taxon>Bacillati</taxon>
        <taxon>Bacillota</taxon>
        <taxon>Bacilli</taxon>
        <taxon>Bacillales</taxon>
        <taxon>Caryophanaceae</taxon>
        <taxon>Jeotgalibacillus</taxon>
    </lineage>
</organism>
<dbReference type="Proteomes" id="UP000031972">
    <property type="component" value="Unassembled WGS sequence"/>
</dbReference>
<dbReference type="InterPro" id="IPR019241">
    <property type="entry name" value="DUF2197"/>
</dbReference>
<proteinExistence type="predicted"/>
<dbReference type="RefSeq" id="WP_041057219.1">
    <property type="nucleotide sequence ID" value="NZ_JXRR01000014.1"/>
</dbReference>
<dbReference type="PATRIC" id="fig|220754.4.peg.1764"/>
<name>A0A0C2VUA7_9BACL</name>
<dbReference type="AlphaFoldDB" id="A0A0C2VUA7"/>
<comment type="caution">
    <text evidence="1">The sequence shown here is derived from an EMBL/GenBank/DDBJ whole genome shotgun (WGS) entry which is preliminary data.</text>
</comment>